<dbReference type="OrthoDB" id="9816309at2"/>
<proteinExistence type="predicted"/>
<dbReference type="InterPro" id="IPR029063">
    <property type="entry name" value="SAM-dependent_MTases_sf"/>
</dbReference>
<dbReference type="PANTHER" id="PTHR24422">
    <property type="entry name" value="CHEMOTAXIS PROTEIN METHYLTRANSFERASE"/>
    <property type="match status" value="1"/>
</dbReference>
<dbReference type="SUPFAM" id="SSF53335">
    <property type="entry name" value="S-adenosyl-L-methionine-dependent methyltransferases"/>
    <property type="match status" value="1"/>
</dbReference>
<gene>
    <name evidence="2" type="ORF">CJD36_007610</name>
</gene>
<dbReference type="InterPro" id="IPR050903">
    <property type="entry name" value="Bact_Chemotaxis_MeTrfase"/>
</dbReference>
<name>A0A2S7SY58_9BACT</name>
<dbReference type="AlphaFoldDB" id="A0A2S7SY58"/>
<dbReference type="RefSeq" id="WP_105038534.1">
    <property type="nucleotide sequence ID" value="NZ_PPSL01000002.1"/>
</dbReference>
<dbReference type="GO" id="GO:0008757">
    <property type="term" value="F:S-adenosylmethionine-dependent methyltransferase activity"/>
    <property type="evidence" value="ECO:0007669"/>
    <property type="project" value="InterPro"/>
</dbReference>
<accession>A0A2S7SY58</accession>
<dbReference type="EMBL" id="PPSL01000002">
    <property type="protein sequence ID" value="PQJ11654.1"/>
    <property type="molecule type" value="Genomic_DNA"/>
</dbReference>
<dbReference type="Proteomes" id="UP000239872">
    <property type="component" value="Unassembled WGS sequence"/>
</dbReference>
<dbReference type="SMART" id="SM00138">
    <property type="entry name" value="MeTrc"/>
    <property type="match status" value="1"/>
</dbReference>
<dbReference type="PROSITE" id="PS50123">
    <property type="entry name" value="CHER"/>
    <property type="match status" value="1"/>
</dbReference>
<dbReference type="Gene3D" id="3.40.50.150">
    <property type="entry name" value="Vaccinia Virus protein VP39"/>
    <property type="match status" value="1"/>
</dbReference>
<protein>
    <submittedName>
        <fullName evidence="2">Chemotaxis protein CheR</fullName>
    </submittedName>
</protein>
<reference evidence="2 3" key="1">
    <citation type="submission" date="2018-01" db="EMBL/GenBank/DDBJ databases">
        <title>A novel member of the phylum Bacteroidetes isolated from glacier ice.</title>
        <authorList>
            <person name="Liu Q."/>
            <person name="Xin Y.-H."/>
        </authorList>
    </citation>
    <scope>NUCLEOTIDE SEQUENCE [LARGE SCALE GENOMIC DNA]</scope>
    <source>
        <strain evidence="2 3">RB1R16</strain>
    </source>
</reference>
<keyword evidence="3" id="KW-1185">Reference proteome</keyword>
<dbReference type="Pfam" id="PF03705">
    <property type="entry name" value="CheR_N"/>
    <property type="match status" value="1"/>
</dbReference>
<dbReference type="InterPro" id="IPR022642">
    <property type="entry name" value="CheR_C"/>
</dbReference>
<organism evidence="2 3">
    <name type="scientific">Flavipsychrobacter stenotrophus</name>
    <dbReference type="NCBI Taxonomy" id="2077091"/>
    <lineage>
        <taxon>Bacteria</taxon>
        <taxon>Pseudomonadati</taxon>
        <taxon>Bacteroidota</taxon>
        <taxon>Chitinophagia</taxon>
        <taxon>Chitinophagales</taxon>
        <taxon>Chitinophagaceae</taxon>
        <taxon>Flavipsychrobacter</taxon>
    </lineage>
</organism>
<evidence type="ECO:0000259" key="1">
    <source>
        <dbReference type="PROSITE" id="PS50123"/>
    </source>
</evidence>
<evidence type="ECO:0000313" key="2">
    <source>
        <dbReference type="EMBL" id="PQJ11654.1"/>
    </source>
</evidence>
<sequence length="274" mass="32225">MLGVYISDDELELLITDLHDIYGYDFSDYSRASLRRRFERLYSIDKYLSVAELRYRIRTDADYLKRVIEEITVNVTEMFRDPTFYKTLREEVLPLLATHHFIRIWHAGASTGEEVYSMAIMLHEANLLNKSLIYATDINPSVLETARKGIFPLTKMKQYTENYIASGVQRDFSNYYAAKYGHAKFNEEFGKRVIFSTHNLVSDQTFNEFQLIVCRNVLIYFDKVLQDRVFQLFNDSLDTFGFLALGTKETLKFSKVVKEFKLLKPGEKIWRKTI</sequence>
<evidence type="ECO:0000313" key="3">
    <source>
        <dbReference type="Proteomes" id="UP000239872"/>
    </source>
</evidence>
<dbReference type="PANTHER" id="PTHR24422:SF8">
    <property type="entry name" value="CHEMOTAXIS PROTEIN"/>
    <property type="match status" value="1"/>
</dbReference>
<dbReference type="SUPFAM" id="SSF47757">
    <property type="entry name" value="Chemotaxis receptor methyltransferase CheR, N-terminal domain"/>
    <property type="match status" value="1"/>
</dbReference>
<dbReference type="InterPro" id="IPR022641">
    <property type="entry name" value="CheR_N"/>
</dbReference>
<feature type="domain" description="CheR-type methyltransferase" evidence="1">
    <location>
        <begin position="1"/>
        <end position="251"/>
    </location>
</feature>
<dbReference type="PRINTS" id="PR00996">
    <property type="entry name" value="CHERMTFRASE"/>
</dbReference>
<dbReference type="Pfam" id="PF01739">
    <property type="entry name" value="CheR"/>
    <property type="match status" value="1"/>
</dbReference>
<dbReference type="InterPro" id="IPR000780">
    <property type="entry name" value="CheR_MeTrfase"/>
</dbReference>
<comment type="caution">
    <text evidence="2">The sequence shown here is derived from an EMBL/GenBank/DDBJ whole genome shotgun (WGS) entry which is preliminary data.</text>
</comment>